<name>A0A3Q0J8D2_DIACI</name>
<accession>A0A3Q0J8D2</accession>
<dbReference type="PROSITE" id="PS50178">
    <property type="entry name" value="ZF_FYVE"/>
    <property type="match status" value="2"/>
</dbReference>
<evidence type="ECO:0000313" key="11">
    <source>
        <dbReference type="Proteomes" id="UP000079169"/>
    </source>
</evidence>
<evidence type="ECO:0000256" key="2">
    <source>
        <dbReference type="ARBA" id="ARBA00022574"/>
    </source>
</evidence>
<dbReference type="InterPro" id="IPR036322">
    <property type="entry name" value="WD40_repeat_dom_sf"/>
</dbReference>
<evidence type="ECO:0000256" key="1">
    <source>
        <dbReference type="ARBA" id="ARBA00004412"/>
    </source>
</evidence>
<dbReference type="InterPro" id="IPR015943">
    <property type="entry name" value="WD40/YVTN_repeat-like_dom_sf"/>
</dbReference>
<evidence type="ECO:0000256" key="8">
    <source>
        <dbReference type="PROSITE-ProRule" id="PRU00091"/>
    </source>
</evidence>
<dbReference type="CDD" id="cd15718">
    <property type="entry name" value="FYVE_WDFY1_like"/>
    <property type="match status" value="2"/>
</dbReference>
<evidence type="ECO:0000256" key="9">
    <source>
        <dbReference type="PROSITE-ProRule" id="PRU00221"/>
    </source>
</evidence>
<evidence type="ECO:0000256" key="3">
    <source>
        <dbReference type="ARBA" id="ARBA00022723"/>
    </source>
</evidence>
<dbReference type="AlphaFoldDB" id="A0A3Q0J8D2"/>
<dbReference type="OMA" id="EIRCLRW"/>
<dbReference type="InterPro" id="IPR011011">
    <property type="entry name" value="Znf_FYVE_PHD"/>
</dbReference>
<keyword evidence="3" id="KW-0479">Metal-binding</keyword>
<protein>
    <submittedName>
        <fullName evidence="12">WD repeat and FYVE domain-containing protein 2</fullName>
    </submittedName>
</protein>
<evidence type="ECO:0000256" key="5">
    <source>
        <dbReference type="ARBA" id="ARBA00022753"/>
    </source>
</evidence>
<dbReference type="PROSITE" id="PS50294">
    <property type="entry name" value="WD_REPEATS_REGION"/>
    <property type="match status" value="2"/>
</dbReference>
<dbReference type="SMART" id="SM00064">
    <property type="entry name" value="FYVE"/>
    <property type="match status" value="2"/>
</dbReference>
<dbReference type="InterPro" id="IPR042234">
    <property type="entry name" value="WDFY1/WDFY2"/>
</dbReference>
<dbReference type="GO" id="GO:0008270">
    <property type="term" value="F:zinc ion binding"/>
    <property type="evidence" value="ECO:0007669"/>
    <property type="project" value="UniProtKB-KW"/>
</dbReference>
<dbReference type="PANTHER" id="PTHR46189:SF1">
    <property type="entry name" value="LD41958P"/>
    <property type="match status" value="1"/>
</dbReference>
<dbReference type="Proteomes" id="UP000079169">
    <property type="component" value="Unplaced"/>
</dbReference>
<dbReference type="PANTHER" id="PTHR46189">
    <property type="entry name" value="LD41958P"/>
    <property type="match status" value="1"/>
</dbReference>
<dbReference type="InterPro" id="IPR017455">
    <property type="entry name" value="Znf_FYVE-rel"/>
</dbReference>
<dbReference type="Pfam" id="PF00400">
    <property type="entry name" value="WD40"/>
    <property type="match status" value="4"/>
</dbReference>
<dbReference type="GO" id="GO:0005769">
    <property type="term" value="C:early endosome"/>
    <property type="evidence" value="ECO:0007669"/>
    <property type="project" value="UniProtKB-SubCell"/>
</dbReference>
<dbReference type="InterPro" id="IPR020472">
    <property type="entry name" value="WD40_PAC1"/>
</dbReference>
<keyword evidence="6 8" id="KW-0863">Zinc-finger</keyword>
<evidence type="ECO:0000313" key="12">
    <source>
        <dbReference type="RefSeq" id="XP_026684732.1"/>
    </source>
</evidence>
<proteinExistence type="predicted"/>
<dbReference type="Gene3D" id="3.30.40.10">
    <property type="entry name" value="Zinc/RING finger domain, C3HC4 (zinc finger)"/>
    <property type="match status" value="2"/>
</dbReference>
<dbReference type="InterPro" id="IPR001680">
    <property type="entry name" value="WD40_rpt"/>
</dbReference>
<feature type="domain" description="FYVE-type" evidence="10">
    <location>
        <begin position="289"/>
        <end position="360"/>
    </location>
</feature>
<keyword evidence="4" id="KW-0677">Repeat</keyword>
<dbReference type="FunFam" id="3.30.40.10:FF:000105">
    <property type="entry name" value="WD repeat and FYVE domain-containing protein 2"/>
    <property type="match status" value="2"/>
</dbReference>
<evidence type="ECO:0000256" key="6">
    <source>
        <dbReference type="ARBA" id="ARBA00022771"/>
    </source>
</evidence>
<sequence>MSAEIKASPQNSGKGNKKPVLLSKIEGYSDDINQAVIIPGKDGVISVSDDKSVRVWLRRDSGQYWPSICQYLPSGGTSVHYNVSTKQVYIGLENGTVCEFSLSDDCNTLTHNRDMLAHTARVCDVLFSLEHAWVLSISHDKTFHFYDSHTGRSIGNFLANAWCVALVFDSLSKHAFVGDYLGQISMLKLDKNPHNAVTFVTSLKGHEGSIRCLAWDSHRELLFSGSFDQSIVVWDIGGKKGTAYELQGHHSKVTGLVYSAETNTLISGGEDAAIVFWDMAAQRKETPPWVESDQCQLCKRPFFWNLRAMMDQKQFGLRQHHCRACGRAVCDKCSGARSTLPVLGFEFPVRLCQACNAHVQDLDRTPLASFHDSKHSIVYTHLDETRKLLLTVGQDRPGSRTPLASFHDSKHSIVYTHLDETRKLLLTTPPWVESDQCQLCKRPFFWNLRAMMDQKQFGLRQHHCRACGRAVCDKCSGARSTLPVLGFEFPVRLCQACNAHVQDLE</sequence>
<dbReference type="InterPro" id="IPR013083">
    <property type="entry name" value="Znf_RING/FYVE/PHD"/>
</dbReference>
<evidence type="ECO:0000259" key="10">
    <source>
        <dbReference type="PROSITE" id="PS50178"/>
    </source>
</evidence>
<reference evidence="12" key="1">
    <citation type="submission" date="2025-08" db="UniProtKB">
        <authorList>
            <consortium name="RefSeq"/>
        </authorList>
    </citation>
    <scope>IDENTIFICATION</scope>
</reference>
<dbReference type="Gene3D" id="2.130.10.10">
    <property type="entry name" value="YVTN repeat-like/Quinoprotein amine dehydrogenase"/>
    <property type="match status" value="2"/>
</dbReference>
<dbReference type="PROSITE" id="PS00678">
    <property type="entry name" value="WD_REPEATS_1"/>
    <property type="match status" value="2"/>
</dbReference>
<dbReference type="SUPFAM" id="SSF50978">
    <property type="entry name" value="WD40 repeat-like"/>
    <property type="match status" value="1"/>
</dbReference>
<feature type="repeat" description="WD" evidence="9">
    <location>
        <begin position="246"/>
        <end position="287"/>
    </location>
</feature>
<keyword evidence="5" id="KW-0967">Endosome</keyword>
<dbReference type="STRING" id="121845.A0A3Q0J8D2"/>
<dbReference type="PROSITE" id="PS50082">
    <property type="entry name" value="WD_REPEATS_2"/>
    <property type="match status" value="3"/>
</dbReference>
<dbReference type="CTD" id="115825"/>
<evidence type="ECO:0000256" key="7">
    <source>
        <dbReference type="ARBA" id="ARBA00022833"/>
    </source>
</evidence>
<feature type="repeat" description="WD" evidence="9">
    <location>
        <begin position="203"/>
        <end position="236"/>
    </location>
</feature>
<dbReference type="SUPFAM" id="SSF57903">
    <property type="entry name" value="FYVE/PHD zinc finger"/>
    <property type="match status" value="2"/>
</dbReference>
<dbReference type="PRINTS" id="PR00320">
    <property type="entry name" value="GPROTEINBRPT"/>
</dbReference>
<evidence type="ECO:0000256" key="4">
    <source>
        <dbReference type="ARBA" id="ARBA00022737"/>
    </source>
</evidence>
<dbReference type="SMART" id="SM00320">
    <property type="entry name" value="WD40"/>
    <property type="match status" value="4"/>
</dbReference>
<dbReference type="InterPro" id="IPR019775">
    <property type="entry name" value="WD40_repeat_CS"/>
</dbReference>
<organism evidence="11 12">
    <name type="scientific">Diaphorina citri</name>
    <name type="common">Asian citrus psyllid</name>
    <dbReference type="NCBI Taxonomy" id="121845"/>
    <lineage>
        <taxon>Eukaryota</taxon>
        <taxon>Metazoa</taxon>
        <taxon>Ecdysozoa</taxon>
        <taxon>Arthropoda</taxon>
        <taxon>Hexapoda</taxon>
        <taxon>Insecta</taxon>
        <taxon>Pterygota</taxon>
        <taxon>Neoptera</taxon>
        <taxon>Paraneoptera</taxon>
        <taxon>Hemiptera</taxon>
        <taxon>Sternorrhyncha</taxon>
        <taxon>Psylloidea</taxon>
        <taxon>Psyllidae</taxon>
        <taxon>Diaphorininae</taxon>
        <taxon>Diaphorina</taxon>
    </lineage>
</organism>
<keyword evidence="2 9" id="KW-0853">WD repeat</keyword>
<comment type="subcellular location">
    <subcellularLocation>
        <location evidence="1">Early endosome</location>
    </subcellularLocation>
</comment>
<dbReference type="InterPro" id="IPR000306">
    <property type="entry name" value="Znf_FYVE"/>
</dbReference>
<gene>
    <name evidence="12" type="primary">LOC103516580</name>
</gene>
<dbReference type="RefSeq" id="XP_026684732.1">
    <property type="nucleotide sequence ID" value="XM_026828931.1"/>
</dbReference>
<dbReference type="GeneID" id="103516580"/>
<keyword evidence="7" id="KW-0862">Zinc</keyword>
<keyword evidence="11" id="KW-1185">Reference proteome</keyword>
<dbReference type="PaxDb" id="121845-A0A3Q0J8D2"/>
<feature type="domain" description="FYVE-type" evidence="10">
    <location>
        <begin position="431"/>
        <end position="502"/>
    </location>
</feature>
<dbReference type="KEGG" id="dci:103516580"/>
<feature type="repeat" description="WD" evidence="9">
    <location>
        <begin position="25"/>
        <end position="56"/>
    </location>
</feature>
<dbReference type="Pfam" id="PF01363">
    <property type="entry name" value="FYVE"/>
    <property type="match status" value="2"/>
</dbReference>